<keyword evidence="5 7" id="KW-0687">Ribonucleoprotein</keyword>
<dbReference type="NCBIfam" id="TIGR00029">
    <property type="entry name" value="S20"/>
    <property type="match status" value="1"/>
</dbReference>
<keyword evidence="2 7" id="KW-0699">rRNA-binding</keyword>
<dbReference type="Proteomes" id="UP000544222">
    <property type="component" value="Unassembled WGS sequence"/>
</dbReference>
<accession>A0A7W5DRC3</accession>
<evidence type="ECO:0000256" key="2">
    <source>
        <dbReference type="ARBA" id="ARBA00022730"/>
    </source>
</evidence>
<dbReference type="InterPro" id="IPR036510">
    <property type="entry name" value="Ribosomal_bS20_sf"/>
</dbReference>
<evidence type="ECO:0000256" key="1">
    <source>
        <dbReference type="ARBA" id="ARBA00003134"/>
    </source>
</evidence>
<evidence type="ECO:0000256" key="3">
    <source>
        <dbReference type="ARBA" id="ARBA00022884"/>
    </source>
</evidence>
<evidence type="ECO:0000256" key="6">
    <source>
        <dbReference type="ARBA" id="ARBA00035136"/>
    </source>
</evidence>
<dbReference type="RefSeq" id="WP_183412925.1">
    <property type="nucleotide sequence ID" value="NZ_JACHYB010000001.1"/>
</dbReference>
<evidence type="ECO:0000313" key="9">
    <source>
        <dbReference type="Proteomes" id="UP000544222"/>
    </source>
</evidence>
<dbReference type="GO" id="GO:0006412">
    <property type="term" value="P:translation"/>
    <property type="evidence" value="ECO:0007669"/>
    <property type="project" value="UniProtKB-UniRule"/>
</dbReference>
<name>A0A7W5DRC3_9PORP</name>
<evidence type="ECO:0000256" key="7">
    <source>
        <dbReference type="HAMAP-Rule" id="MF_00500"/>
    </source>
</evidence>
<comment type="caution">
    <text evidence="8">The sequence shown here is derived from an EMBL/GenBank/DDBJ whole genome shotgun (WGS) entry which is preliminary data.</text>
</comment>
<dbReference type="HAMAP" id="MF_00500">
    <property type="entry name" value="Ribosomal_bS20"/>
    <property type="match status" value="1"/>
</dbReference>
<evidence type="ECO:0000256" key="5">
    <source>
        <dbReference type="ARBA" id="ARBA00023274"/>
    </source>
</evidence>
<dbReference type="Pfam" id="PF01649">
    <property type="entry name" value="Ribosomal_S20p"/>
    <property type="match status" value="1"/>
</dbReference>
<comment type="similarity">
    <text evidence="7">Belongs to the bacterial ribosomal protein bS20 family.</text>
</comment>
<proteinExistence type="inferred from homology"/>
<dbReference type="EMBL" id="JACHYB010000001">
    <property type="protein sequence ID" value="MBB3187119.1"/>
    <property type="molecule type" value="Genomic_DNA"/>
</dbReference>
<keyword evidence="9" id="KW-1185">Reference proteome</keyword>
<dbReference type="AlphaFoldDB" id="A0A7W5DRC3"/>
<dbReference type="GO" id="GO:1990904">
    <property type="term" value="C:ribonucleoprotein complex"/>
    <property type="evidence" value="ECO:0007669"/>
    <property type="project" value="UniProtKB-KW"/>
</dbReference>
<sequence>MANHKSSVKRIRQTAKKRLHNRYYAKTARNAVRALRSVKEPAEAAAMLPKVASMLDKLAKRNMIHKNKANNLKSKLALHVNKLAK</sequence>
<dbReference type="GO" id="GO:0005840">
    <property type="term" value="C:ribosome"/>
    <property type="evidence" value="ECO:0007669"/>
    <property type="project" value="UniProtKB-KW"/>
</dbReference>
<comment type="function">
    <text evidence="1 7">Binds directly to 16S ribosomal RNA.</text>
</comment>
<protein>
    <recommendedName>
        <fullName evidence="6 7">Small ribosomal subunit protein bS20</fullName>
    </recommendedName>
</protein>
<reference evidence="8 9" key="1">
    <citation type="submission" date="2020-08" db="EMBL/GenBank/DDBJ databases">
        <title>Genomic Encyclopedia of Type Strains, Phase IV (KMG-IV): sequencing the most valuable type-strain genomes for metagenomic binning, comparative biology and taxonomic classification.</title>
        <authorList>
            <person name="Goeker M."/>
        </authorList>
    </citation>
    <scope>NUCLEOTIDE SEQUENCE [LARGE SCALE GENOMIC DNA]</scope>
    <source>
        <strain evidence="8 9">DSM 27471</strain>
    </source>
</reference>
<organism evidence="8 9">
    <name type="scientific">Microbacter margulisiae</name>
    <dbReference type="NCBI Taxonomy" id="1350067"/>
    <lineage>
        <taxon>Bacteria</taxon>
        <taxon>Pseudomonadati</taxon>
        <taxon>Bacteroidota</taxon>
        <taxon>Bacteroidia</taxon>
        <taxon>Bacteroidales</taxon>
        <taxon>Porphyromonadaceae</taxon>
        <taxon>Microbacter</taxon>
    </lineage>
</organism>
<gene>
    <name evidence="7" type="primary">rpsT</name>
    <name evidence="8" type="ORF">FHX64_001282</name>
</gene>
<dbReference type="GO" id="GO:0003735">
    <property type="term" value="F:structural constituent of ribosome"/>
    <property type="evidence" value="ECO:0007669"/>
    <property type="project" value="InterPro"/>
</dbReference>
<dbReference type="InterPro" id="IPR002583">
    <property type="entry name" value="Ribosomal_bS20"/>
</dbReference>
<evidence type="ECO:0000256" key="4">
    <source>
        <dbReference type="ARBA" id="ARBA00022980"/>
    </source>
</evidence>
<dbReference type="Gene3D" id="1.20.58.110">
    <property type="entry name" value="Ribosomal protein S20"/>
    <property type="match status" value="1"/>
</dbReference>
<keyword evidence="3 7" id="KW-0694">RNA-binding</keyword>
<dbReference type="SUPFAM" id="SSF46992">
    <property type="entry name" value="Ribosomal protein S20"/>
    <property type="match status" value="1"/>
</dbReference>
<keyword evidence="4 7" id="KW-0689">Ribosomal protein</keyword>
<dbReference type="GO" id="GO:0019843">
    <property type="term" value="F:rRNA binding"/>
    <property type="evidence" value="ECO:0007669"/>
    <property type="project" value="UniProtKB-UniRule"/>
</dbReference>
<evidence type="ECO:0000313" key="8">
    <source>
        <dbReference type="EMBL" id="MBB3187119.1"/>
    </source>
</evidence>